<feature type="transmembrane region" description="Helical" evidence="1">
    <location>
        <begin position="20"/>
        <end position="39"/>
    </location>
</feature>
<keyword evidence="1" id="KW-0812">Transmembrane</keyword>
<feature type="transmembrane region" description="Helical" evidence="1">
    <location>
        <begin position="78"/>
        <end position="98"/>
    </location>
</feature>
<protein>
    <submittedName>
        <fullName evidence="3">G_PROTEIN_RECEP_F2_4 domain-containing protein</fullName>
    </submittedName>
</protein>
<keyword evidence="1" id="KW-1133">Transmembrane helix</keyword>
<dbReference type="AlphaFoldDB" id="A0A1I7ZBG1"/>
<name>A0A1I7ZBG1_9BILA</name>
<proteinExistence type="predicted"/>
<keyword evidence="1" id="KW-0472">Membrane</keyword>
<reference evidence="3" key="1">
    <citation type="submission" date="2016-11" db="UniProtKB">
        <authorList>
            <consortium name="WormBaseParasite"/>
        </authorList>
    </citation>
    <scope>IDENTIFICATION</scope>
</reference>
<evidence type="ECO:0000313" key="3">
    <source>
        <dbReference type="WBParaSite" id="L893_g24666.t1"/>
    </source>
</evidence>
<keyword evidence="2" id="KW-1185">Reference proteome</keyword>
<dbReference type="WBParaSite" id="L893_g24666.t1">
    <property type="protein sequence ID" value="L893_g24666.t1"/>
    <property type="gene ID" value="L893_g24666"/>
</dbReference>
<dbReference type="Proteomes" id="UP000095287">
    <property type="component" value="Unplaced"/>
</dbReference>
<evidence type="ECO:0000313" key="2">
    <source>
        <dbReference type="Proteomes" id="UP000095287"/>
    </source>
</evidence>
<evidence type="ECO:0000256" key="1">
    <source>
        <dbReference type="SAM" id="Phobius"/>
    </source>
</evidence>
<feature type="transmembrane region" description="Helical" evidence="1">
    <location>
        <begin position="51"/>
        <end position="72"/>
    </location>
</feature>
<organism evidence="2 3">
    <name type="scientific">Steinernema glaseri</name>
    <dbReference type="NCBI Taxonomy" id="37863"/>
    <lineage>
        <taxon>Eukaryota</taxon>
        <taxon>Metazoa</taxon>
        <taxon>Ecdysozoa</taxon>
        <taxon>Nematoda</taxon>
        <taxon>Chromadorea</taxon>
        <taxon>Rhabditida</taxon>
        <taxon>Tylenchina</taxon>
        <taxon>Panagrolaimomorpha</taxon>
        <taxon>Strongyloidoidea</taxon>
        <taxon>Steinernematidae</taxon>
        <taxon>Steinernema</taxon>
    </lineage>
</organism>
<accession>A0A1I7ZBG1</accession>
<sequence>MSFCGPTVDSPTCFMVIVPVWAVSVLLFVASLFSFCYYVKKRNESRRLKQLIYVTLVWIVSVLIGMCIAGFLRTNDHGFIYAGIPGSMAIGYGIGTCVPSMMQELAKEETEEDQRIMIVA</sequence>